<evidence type="ECO:0000256" key="1">
    <source>
        <dbReference type="SAM" id="MobiDB-lite"/>
    </source>
</evidence>
<dbReference type="InterPro" id="IPR036680">
    <property type="entry name" value="SPOR-like_sf"/>
</dbReference>
<dbReference type="GO" id="GO:0042834">
    <property type="term" value="F:peptidoglycan binding"/>
    <property type="evidence" value="ECO:0007669"/>
    <property type="project" value="InterPro"/>
</dbReference>
<dbReference type="Pfam" id="PF05036">
    <property type="entry name" value="SPOR"/>
    <property type="match status" value="2"/>
</dbReference>
<gene>
    <name evidence="3" type="ORF">MNBD_GAMMA24-1572</name>
</gene>
<dbReference type="InterPro" id="IPR027417">
    <property type="entry name" value="P-loop_NTPase"/>
</dbReference>
<protein>
    <recommendedName>
        <fullName evidence="2">SPOR domain-containing protein</fullName>
    </recommendedName>
</protein>
<dbReference type="PROSITE" id="PS51724">
    <property type="entry name" value="SPOR"/>
    <property type="match status" value="2"/>
</dbReference>
<organism evidence="3">
    <name type="scientific">hydrothermal vent metagenome</name>
    <dbReference type="NCBI Taxonomy" id="652676"/>
    <lineage>
        <taxon>unclassified sequences</taxon>
        <taxon>metagenomes</taxon>
        <taxon>ecological metagenomes</taxon>
    </lineage>
</organism>
<dbReference type="EMBL" id="UOFZ01000125">
    <property type="protein sequence ID" value="VAX13577.1"/>
    <property type="molecule type" value="Genomic_DNA"/>
</dbReference>
<dbReference type="Gene3D" id="3.30.70.1070">
    <property type="entry name" value="Sporulation related repeat"/>
    <property type="match status" value="2"/>
</dbReference>
<dbReference type="AlphaFoldDB" id="A0A3B1C9R2"/>
<feature type="domain" description="SPOR" evidence="2">
    <location>
        <begin position="578"/>
        <end position="657"/>
    </location>
</feature>
<dbReference type="InterPro" id="IPR049945">
    <property type="entry name" value="AAA_22"/>
</dbReference>
<evidence type="ECO:0000313" key="3">
    <source>
        <dbReference type="EMBL" id="VAX13577.1"/>
    </source>
</evidence>
<name>A0A3B1C9R2_9ZZZZ</name>
<dbReference type="InterPro" id="IPR052026">
    <property type="entry name" value="ExeA_AAA_ATPase_DNA-bind"/>
</dbReference>
<dbReference type="SUPFAM" id="SSF52540">
    <property type="entry name" value="P-loop containing nucleoside triphosphate hydrolases"/>
    <property type="match status" value="1"/>
</dbReference>
<dbReference type="Gene3D" id="3.40.50.300">
    <property type="entry name" value="P-loop containing nucleotide triphosphate hydrolases"/>
    <property type="match status" value="1"/>
</dbReference>
<dbReference type="GO" id="GO:0016887">
    <property type="term" value="F:ATP hydrolysis activity"/>
    <property type="evidence" value="ECO:0007669"/>
    <property type="project" value="InterPro"/>
</dbReference>
<dbReference type="PANTHER" id="PTHR35894">
    <property type="entry name" value="GENERAL SECRETION PATHWAY PROTEIN A-RELATED"/>
    <property type="match status" value="1"/>
</dbReference>
<sequence>MKANDSTQAADAGISNPVPLYVERYGLSCAPFSARHEDRFVYLDAERLQRLNMLEHLTRYSELLLIISGSKGIGKTSLLQRFLLNTDEDTLVSQVNANPMMDANALLQAIASGFGLRGQDDDPAALQDALYRHIAALHHQQKIPLLLIDDAHVLPQDALETLFNLADAEASDGNLLRIILFSDPQIETMLQSPAIQGLRERITHSMSIPPFNEEQTVAYIRHRLQVAGLQDALPFSSKELHKIFRNSGGIPARINECAHLILNGDKLDQAVKDFHTPRLDFRPNLKFLRLNLPAGLGRVKLRHMALALAAVVLIGLVLAYQDNINALFEADNPSQKTVSIPLPVPEKPTPSVIASTPEPVPPETPSLEISALETPTTKPEQSPQTTETTDSETATATPAAISTEKTSPAARISAPEPAPETNKETIKPTAATAKPEPEPKSKSEPSQPATPAPTVAPSPPTAVIISAVTPKPVNSSAKPQTITILGKHFSKDMDVTVFWSGGHKTLSSKQVNIISPVKMELYISVGRKPDNWKVRLQDPLSKQKAEARFNVVATSTPKTGKAPHRSNRGLKDESWISKQNPAHFTLQLLGSRHKESLRTFIKRRGLQQAELAWFARLRNRQPWYTLIQGRYPNRAQAERAANTLAKKIPAIKPWIRHFADIQKLIRQPALTPPPAAISVISTAPPAASDKTTSAAWLWSQDPSHYTLQLLGGRTEAGILRFIQRHKLAGKAVYYRTTRNKRPWYILVYHSYPDYTRAKAAIAKLPDSLRKTRPWPRSFASIQAELQ</sequence>
<feature type="domain" description="SPOR" evidence="2">
    <location>
        <begin position="699"/>
        <end position="777"/>
    </location>
</feature>
<evidence type="ECO:0000259" key="2">
    <source>
        <dbReference type="PROSITE" id="PS51724"/>
    </source>
</evidence>
<feature type="compositionally biased region" description="Low complexity" evidence="1">
    <location>
        <begin position="373"/>
        <end position="400"/>
    </location>
</feature>
<proteinExistence type="predicted"/>
<accession>A0A3B1C9R2</accession>
<dbReference type="Pfam" id="PF13401">
    <property type="entry name" value="AAA_22"/>
    <property type="match status" value="1"/>
</dbReference>
<dbReference type="PANTHER" id="PTHR35894:SF7">
    <property type="entry name" value="GENERAL SECRETION PATHWAY PROTEIN A-RELATED"/>
    <property type="match status" value="1"/>
</dbReference>
<feature type="region of interest" description="Disordered" evidence="1">
    <location>
        <begin position="335"/>
        <end position="458"/>
    </location>
</feature>
<feature type="compositionally biased region" description="Pro residues" evidence="1">
    <location>
        <begin position="448"/>
        <end position="458"/>
    </location>
</feature>
<dbReference type="InterPro" id="IPR007730">
    <property type="entry name" value="SPOR-like_dom"/>
</dbReference>
<reference evidence="3" key="1">
    <citation type="submission" date="2018-06" db="EMBL/GenBank/DDBJ databases">
        <authorList>
            <person name="Zhirakovskaya E."/>
        </authorList>
    </citation>
    <scope>NUCLEOTIDE SEQUENCE</scope>
</reference>